<feature type="transmembrane region" description="Helical" evidence="1">
    <location>
        <begin position="54"/>
        <end position="73"/>
    </location>
</feature>
<keyword evidence="1" id="KW-0472">Membrane</keyword>
<feature type="transmembrane region" description="Helical" evidence="1">
    <location>
        <begin position="28"/>
        <end position="47"/>
    </location>
</feature>
<protein>
    <recommendedName>
        <fullName evidence="4">SPW repeat-containing protein</fullName>
    </recommendedName>
</protein>
<name>A0A2A7MXN3_MYCAG</name>
<dbReference type="Proteomes" id="UP000220914">
    <property type="component" value="Unassembled WGS sequence"/>
</dbReference>
<dbReference type="AlphaFoldDB" id="A0A2A7MXN3"/>
<feature type="transmembrane region" description="Helical" evidence="1">
    <location>
        <begin position="125"/>
        <end position="144"/>
    </location>
</feature>
<keyword evidence="1" id="KW-1133">Transmembrane helix</keyword>
<sequence length="251" mass="26280">MSYLAVAVGIGTVAASLTVTTTPAGRGLTLAAGAFITFFALLSLPVPDRTPLHWGLVVVGLAATILPWLSTGFTADLGAAWTAGVAGALALALGCIGWLNGRPPTLYGFNRYASRDDKPPAVERWISRAALVVGLLTVVIGTTVTNSSPAGAAVAAGLGLFITVIALWSMEAADPTLDYLLMATFGFALFLAPWVVGYAGQPDAVTAWVGGFITTVLGVTGFLRGARRDRSSTVREHARMVYLQRYRHRMA</sequence>
<comment type="caution">
    <text evidence="2">The sequence shown here is derived from an EMBL/GenBank/DDBJ whole genome shotgun (WGS) entry which is preliminary data.</text>
</comment>
<reference evidence="2 3" key="1">
    <citation type="submission" date="2017-10" db="EMBL/GenBank/DDBJ databases">
        <title>The new phylogeny of genus Mycobacterium.</title>
        <authorList>
            <person name="Tortoli E."/>
            <person name="Trovato A."/>
            <person name="Cirillo D.M."/>
        </authorList>
    </citation>
    <scope>NUCLEOTIDE SEQUENCE [LARGE SCALE GENOMIC DNA]</scope>
    <source>
        <strain evidence="2 3">CCUG37673</strain>
    </source>
</reference>
<organism evidence="2 3">
    <name type="scientific">Mycolicibacterium agri</name>
    <name type="common">Mycobacterium agri</name>
    <dbReference type="NCBI Taxonomy" id="36811"/>
    <lineage>
        <taxon>Bacteria</taxon>
        <taxon>Bacillati</taxon>
        <taxon>Actinomycetota</taxon>
        <taxon>Actinomycetes</taxon>
        <taxon>Mycobacteriales</taxon>
        <taxon>Mycobacteriaceae</taxon>
        <taxon>Mycolicibacterium</taxon>
    </lineage>
</organism>
<feature type="transmembrane region" description="Helical" evidence="1">
    <location>
        <begin position="180"/>
        <end position="199"/>
    </location>
</feature>
<dbReference type="EMBL" id="PDCP01000039">
    <property type="protein sequence ID" value="PEG35918.1"/>
    <property type="molecule type" value="Genomic_DNA"/>
</dbReference>
<feature type="transmembrane region" description="Helical" evidence="1">
    <location>
        <begin position="205"/>
        <end position="223"/>
    </location>
</feature>
<keyword evidence="1" id="KW-0812">Transmembrane</keyword>
<accession>A0A2A7MXN3</accession>
<keyword evidence="3" id="KW-1185">Reference proteome</keyword>
<proteinExistence type="predicted"/>
<evidence type="ECO:0000313" key="2">
    <source>
        <dbReference type="EMBL" id="PEG35918.1"/>
    </source>
</evidence>
<evidence type="ECO:0008006" key="4">
    <source>
        <dbReference type="Google" id="ProtNLM"/>
    </source>
</evidence>
<gene>
    <name evidence="2" type="ORF">CQY20_20530</name>
</gene>
<evidence type="ECO:0000256" key="1">
    <source>
        <dbReference type="SAM" id="Phobius"/>
    </source>
</evidence>
<feature type="transmembrane region" description="Helical" evidence="1">
    <location>
        <begin position="150"/>
        <end position="168"/>
    </location>
</feature>
<evidence type="ECO:0000313" key="3">
    <source>
        <dbReference type="Proteomes" id="UP000220914"/>
    </source>
</evidence>
<feature type="transmembrane region" description="Helical" evidence="1">
    <location>
        <begin position="79"/>
        <end position="99"/>
    </location>
</feature>